<evidence type="ECO:0000256" key="6">
    <source>
        <dbReference type="SAM" id="Phobius"/>
    </source>
</evidence>
<dbReference type="EMBL" id="BAABEP010000014">
    <property type="protein sequence ID" value="GAA3727628.1"/>
    <property type="molecule type" value="Genomic_DNA"/>
</dbReference>
<accession>A0ABP7EZE7</accession>
<name>A0ABP7EZE7_9ACTN</name>
<proteinExistence type="predicted"/>
<evidence type="ECO:0000256" key="5">
    <source>
        <dbReference type="ARBA" id="ARBA00023136"/>
    </source>
</evidence>
<feature type="transmembrane region" description="Helical" evidence="6">
    <location>
        <begin position="262"/>
        <end position="282"/>
    </location>
</feature>
<dbReference type="InterPro" id="IPR018076">
    <property type="entry name" value="T2SS_GspF_dom"/>
</dbReference>
<feature type="domain" description="Type II secretion system protein GspF" evidence="7">
    <location>
        <begin position="123"/>
        <end position="244"/>
    </location>
</feature>
<keyword evidence="3 6" id="KW-0812">Transmembrane</keyword>
<keyword evidence="4 6" id="KW-1133">Transmembrane helix</keyword>
<dbReference type="PANTHER" id="PTHR35007:SF4">
    <property type="entry name" value="CONSERVED TRANSMEMBRANE PROTEIN-RELATED"/>
    <property type="match status" value="1"/>
</dbReference>
<dbReference type="Pfam" id="PF00482">
    <property type="entry name" value="T2SSF"/>
    <property type="match status" value="1"/>
</dbReference>
<keyword evidence="9" id="KW-1185">Reference proteome</keyword>
<reference evidence="9" key="1">
    <citation type="journal article" date="2019" name="Int. J. Syst. Evol. Microbiol.">
        <title>The Global Catalogue of Microorganisms (GCM) 10K type strain sequencing project: providing services to taxonomists for standard genome sequencing and annotation.</title>
        <authorList>
            <consortium name="The Broad Institute Genomics Platform"/>
            <consortium name="The Broad Institute Genome Sequencing Center for Infectious Disease"/>
            <person name="Wu L."/>
            <person name="Ma J."/>
        </authorList>
    </citation>
    <scope>NUCLEOTIDE SEQUENCE [LARGE SCALE GENOMIC DNA]</scope>
    <source>
        <strain evidence="9">JCM 30846</strain>
    </source>
</reference>
<keyword evidence="2" id="KW-1003">Cell membrane</keyword>
<feature type="transmembrane region" description="Helical" evidence="6">
    <location>
        <begin position="228"/>
        <end position="250"/>
    </location>
</feature>
<feature type="transmembrane region" description="Helical" evidence="6">
    <location>
        <begin position="75"/>
        <end position="99"/>
    </location>
</feature>
<dbReference type="Proteomes" id="UP001499884">
    <property type="component" value="Unassembled WGS sequence"/>
</dbReference>
<evidence type="ECO:0000256" key="2">
    <source>
        <dbReference type="ARBA" id="ARBA00022475"/>
    </source>
</evidence>
<keyword evidence="5 6" id="KW-0472">Membrane</keyword>
<gene>
    <name evidence="8" type="ORF">GCM10023082_27020</name>
</gene>
<evidence type="ECO:0000256" key="1">
    <source>
        <dbReference type="ARBA" id="ARBA00004651"/>
    </source>
</evidence>
<organism evidence="8 9">
    <name type="scientific">Streptomyces tremellae</name>
    <dbReference type="NCBI Taxonomy" id="1124239"/>
    <lineage>
        <taxon>Bacteria</taxon>
        <taxon>Bacillati</taxon>
        <taxon>Actinomycetota</taxon>
        <taxon>Actinomycetes</taxon>
        <taxon>Kitasatosporales</taxon>
        <taxon>Streptomycetaceae</taxon>
        <taxon>Streptomyces</taxon>
    </lineage>
</organism>
<sequence length="291" mass="28571">MTGVSVGECAWAALLGAVCAALGGARGSRLRARAWALAAAFEGGAAPPGPVARRVLAWLRDRVGALGGEWLCLPAAVLVAVVGASALPLVAGACAVPLVRRALRARGLRRAAEARAESVVALCGVLAGEVRAGAQPVRALRDAAAVTGGLGGDEASVAAAVRFGGDVPAALRRAARAPGADGLVGLAACWRVAVDGGAGLASGLERLEGALRAECDQRQGLRAQLAGAWSTVVVLAVLPAVGIALGSAMGAGPLRVLLHTPAGLACLAVGGLLEAAGLWWAARVVSAAEAG</sequence>
<evidence type="ECO:0000313" key="8">
    <source>
        <dbReference type="EMBL" id="GAA3727628.1"/>
    </source>
</evidence>
<evidence type="ECO:0000256" key="3">
    <source>
        <dbReference type="ARBA" id="ARBA00022692"/>
    </source>
</evidence>
<comment type="caution">
    <text evidence="8">The sequence shown here is derived from an EMBL/GenBank/DDBJ whole genome shotgun (WGS) entry which is preliminary data.</text>
</comment>
<comment type="subcellular location">
    <subcellularLocation>
        <location evidence="1">Cell membrane</location>
        <topology evidence="1">Multi-pass membrane protein</topology>
    </subcellularLocation>
</comment>
<evidence type="ECO:0000259" key="7">
    <source>
        <dbReference type="Pfam" id="PF00482"/>
    </source>
</evidence>
<dbReference type="PANTHER" id="PTHR35007">
    <property type="entry name" value="INTEGRAL MEMBRANE PROTEIN-RELATED"/>
    <property type="match status" value="1"/>
</dbReference>
<protein>
    <submittedName>
        <fullName evidence="8">Type II secretion system F family protein</fullName>
    </submittedName>
</protein>
<evidence type="ECO:0000256" key="4">
    <source>
        <dbReference type="ARBA" id="ARBA00022989"/>
    </source>
</evidence>
<evidence type="ECO:0000313" key="9">
    <source>
        <dbReference type="Proteomes" id="UP001499884"/>
    </source>
</evidence>